<organism evidence="2 3">
    <name type="scientific">Fistulina hepatica ATCC 64428</name>
    <dbReference type="NCBI Taxonomy" id="1128425"/>
    <lineage>
        <taxon>Eukaryota</taxon>
        <taxon>Fungi</taxon>
        <taxon>Dikarya</taxon>
        <taxon>Basidiomycota</taxon>
        <taxon>Agaricomycotina</taxon>
        <taxon>Agaricomycetes</taxon>
        <taxon>Agaricomycetidae</taxon>
        <taxon>Agaricales</taxon>
        <taxon>Fistulinaceae</taxon>
        <taxon>Fistulina</taxon>
    </lineage>
</organism>
<dbReference type="Proteomes" id="UP000054144">
    <property type="component" value="Unassembled WGS sequence"/>
</dbReference>
<name>A0A0D7AFI1_9AGAR</name>
<keyword evidence="1" id="KW-1133">Transmembrane helix</keyword>
<feature type="transmembrane region" description="Helical" evidence="1">
    <location>
        <begin position="37"/>
        <end position="59"/>
    </location>
</feature>
<keyword evidence="1" id="KW-0812">Transmembrane</keyword>
<accession>A0A0D7AFI1</accession>
<proteinExistence type="predicted"/>
<dbReference type="AlphaFoldDB" id="A0A0D7AFI1"/>
<keyword evidence="3" id="KW-1185">Reference proteome</keyword>
<feature type="transmembrane region" description="Helical" evidence="1">
    <location>
        <begin position="71"/>
        <end position="99"/>
    </location>
</feature>
<evidence type="ECO:0000313" key="3">
    <source>
        <dbReference type="Proteomes" id="UP000054144"/>
    </source>
</evidence>
<evidence type="ECO:0000313" key="2">
    <source>
        <dbReference type="EMBL" id="KIY49154.1"/>
    </source>
</evidence>
<reference evidence="2 3" key="1">
    <citation type="journal article" date="2015" name="Fungal Genet. Biol.">
        <title>Evolution of novel wood decay mechanisms in Agaricales revealed by the genome sequences of Fistulina hepatica and Cylindrobasidium torrendii.</title>
        <authorList>
            <person name="Floudas D."/>
            <person name="Held B.W."/>
            <person name="Riley R."/>
            <person name="Nagy L.G."/>
            <person name="Koehler G."/>
            <person name="Ransdell A.S."/>
            <person name="Younus H."/>
            <person name="Chow J."/>
            <person name="Chiniquy J."/>
            <person name="Lipzen A."/>
            <person name="Tritt A."/>
            <person name="Sun H."/>
            <person name="Haridas S."/>
            <person name="LaButti K."/>
            <person name="Ohm R.A."/>
            <person name="Kues U."/>
            <person name="Blanchette R.A."/>
            <person name="Grigoriev I.V."/>
            <person name="Minto R.E."/>
            <person name="Hibbett D.S."/>
        </authorList>
    </citation>
    <scope>NUCLEOTIDE SEQUENCE [LARGE SCALE GENOMIC DNA]</scope>
    <source>
        <strain evidence="2 3">ATCC 64428</strain>
    </source>
</reference>
<dbReference type="OrthoDB" id="3026777at2759"/>
<dbReference type="EMBL" id="KN881725">
    <property type="protein sequence ID" value="KIY49154.1"/>
    <property type="molecule type" value="Genomic_DNA"/>
</dbReference>
<evidence type="ECO:0000256" key="1">
    <source>
        <dbReference type="SAM" id="Phobius"/>
    </source>
</evidence>
<sequence length="205" mass="22659">MWLISSYQPVHKLWTIILYPLNHHKQYLRDVAIADWIVLYKAESFIAVLLVISVAAWLSTRRAPSNGQHQIFDVVWSAATLYLLADLIPAGGVCVLALWRPKVALILTVLSPLRIGSKPALFAMASMTDSDSRRRQIPAPAPMMTTTTTASNDAVHNDATRYVGIKMGILSALFHFGVSFANLVHPLLIARDLPGLPRHLNVSSK</sequence>
<protein>
    <submittedName>
        <fullName evidence="2">Uncharacterized protein</fullName>
    </submittedName>
</protein>
<feature type="transmembrane region" description="Helical" evidence="1">
    <location>
        <begin position="169"/>
        <end position="189"/>
    </location>
</feature>
<gene>
    <name evidence="2" type="ORF">FISHEDRAFT_72917</name>
</gene>
<keyword evidence="1" id="KW-0472">Membrane</keyword>